<sequence>MRNLLSRTAWLLLLLLWGCSPATSIQSEPAPCFTLATYRQFAFVEVDTEVEEAGPAYEGYVHFLKQELALQLEQRGLKQAPSADQADLLINLGIVVDRQVQTRETNIITDPPRYIGQRRYTWQSKEVEVGRYSVGTVSVHLVDPVQNEMVWQGTAERIISDKPEKLREQIEKGIAQLVASIPS</sequence>
<evidence type="ECO:0000256" key="1">
    <source>
        <dbReference type="SAM" id="SignalP"/>
    </source>
</evidence>
<proteinExistence type="predicted"/>
<protein>
    <recommendedName>
        <fullName evidence="2">DUF4136 domain-containing protein</fullName>
    </recommendedName>
</protein>
<dbReference type="Proteomes" id="UP000187181">
    <property type="component" value="Unassembled WGS sequence"/>
</dbReference>
<dbReference type="EMBL" id="FTPP01000001">
    <property type="protein sequence ID" value="SIT85828.1"/>
    <property type="molecule type" value="Genomic_DNA"/>
</dbReference>
<feature type="domain" description="DUF4136" evidence="2">
    <location>
        <begin position="35"/>
        <end position="182"/>
    </location>
</feature>
<gene>
    <name evidence="3" type="ORF">SAMN05444128_1607</name>
</gene>
<feature type="chain" id="PRO_5012639138" description="DUF4136 domain-containing protein" evidence="1">
    <location>
        <begin position="23"/>
        <end position="183"/>
    </location>
</feature>
<name>A0A1R3X6M5_9BACT</name>
<dbReference type="RefSeq" id="WP_076667251.1">
    <property type="nucleotide sequence ID" value="NZ_FTPP01000001.1"/>
</dbReference>
<dbReference type="Pfam" id="PF13590">
    <property type="entry name" value="DUF4136"/>
    <property type="match status" value="1"/>
</dbReference>
<dbReference type="AlphaFoldDB" id="A0A1R3X6M5"/>
<keyword evidence="1" id="KW-0732">Signal</keyword>
<accession>A0A1R3X6M5</accession>
<dbReference type="Gene3D" id="3.30.160.670">
    <property type="match status" value="1"/>
</dbReference>
<evidence type="ECO:0000259" key="2">
    <source>
        <dbReference type="Pfam" id="PF13590"/>
    </source>
</evidence>
<organism evidence="3 4">
    <name type="scientific">Pontibacter indicus</name>
    <dbReference type="NCBI Taxonomy" id="1317125"/>
    <lineage>
        <taxon>Bacteria</taxon>
        <taxon>Pseudomonadati</taxon>
        <taxon>Bacteroidota</taxon>
        <taxon>Cytophagia</taxon>
        <taxon>Cytophagales</taxon>
        <taxon>Hymenobacteraceae</taxon>
        <taxon>Pontibacter</taxon>
    </lineage>
</organism>
<keyword evidence="4" id="KW-1185">Reference proteome</keyword>
<evidence type="ECO:0000313" key="3">
    <source>
        <dbReference type="EMBL" id="SIT85828.1"/>
    </source>
</evidence>
<dbReference type="InterPro" id="IPR025411">
    <property type="entry name" value="DUF4136"/>
</dbReference>
<dbReference type="STRING" id="1317125.SAMN05444128_1607"/>
<reference evidence="4" key="1">
    <citation type="submission" date="2017-01" db="EMBL/GenBank/DDBJ databases">
        <authorList>
            <person name="Varghese N."/>
            <person name="Submissions S."/>
        </authorList>
    </citation>
    <scope>NUCLEOTIDE SEQUENCE [LARGE SCALE GENOMIC DNA]</scope>
    <source>
        <strain evidence="4">LP100</strain>
    </source>
</reference>
<evidence type="ECO:0000313" key="4">
    <source>
        <dbReference type="Proteomes" id="UP000187181"/>
    </source>
</evidence>
<feature type="signal peptide" evidence="1">
    <location>
        <begin position="1"/>
        <end position="22"/>
    </location>
</feature>